<feature type="domain" description="KIB1-4 beta-propeller" evidence="2">
    <location>
        <begin position="102"/>
        <end position="361"/>
    </location>
</feature>
<protein>
    <recommendedName>
        <fullName evidence="2">KIB1-4 beta-propeller domain-containing protein</fullName>
    </recommendedName>
</protein>
<keyword evidence="4" id="KW-1185">Reference proteome</keyword>
<dbReference type="Gramene" id="TVU38326">
    <property type="protein sequence ID" value="TVU38326"/>
    <property type="gene ID" value="EJB05_11689"/>
</dbReference>
<dbReference type="Proteomes" id="UP000324897">
    <property type="component" value="Chromosome 4"/>
</dbReference>
<name>A0A5J9VRZ9_9POAL</name>
<gene>
    <name evidence="3" type="ORF">EJB05_11689</name>
</gene>
<evidence type="ECO:0000313" key="3">
    <source>
        <dbReference type="EMBL" id="TVU38326.1"/>
    </source>
</evidence>
<dbReference type="PANTHER" id="PTHR33165">
    <property type="entry name" value="F-BOX DOMAIN CONTAINING PROTEIN-LIKE-RELATED"/>
    <property type="match status" value="1"/>
</dbReference>
<reference evidence="3 4" key="1">
    <citation type="journal article" date="2019" name="Sci. Rep.">
        <title>A high-quality genome of Eragrostis curvula grass provides insights into Poaceae evolution and supports new strategies to enhance forage quality.</title>
        <authorList>
            <person name="Carballo J."/>
            <person name="Santos B.A.C.M."/>
            <person name="Zappacosta D."/>
            <person name="Garbus I."/>
            <person name="Selva J.P."/>
            <person name="Gallo C.A."/>
            <person name="Diaz A."/>
            <person name="Albertini E."/>
            <person name="Caccamo M."/>
            <person name="Echenique V."/>
        </authorList>
    </citation>
    <scope>NUCLEOTIDE SEQUENCE [LARGE SCALE GENOMIC DNA]</scope>
    <source>
        <strain evidence="4">cv. Victoria</strain>
        <tissue evidence="3">Leaf</tissue>
    </source>
</reference>
<evidence type="ECO:0000256" key="1">
    <source>
        <dbReference type="SAM" id="MobiDB-lite"/>
    </source>
</evidence>
<dbReference type="Pfam" id="PF03478">
    <property type="entry name" value="Beta-prop_KIB1-4"/>
    <property type="match status" value="1"/>
</dbReference>
<dbReference type="OrthoDB" id="620922at2759"/>
<comment type="caution">
    <text evidence="3">The sequence shown here is derived from an EMBL/GenBank/DDBJ whole genome shotgun (WGS) entry which is preliminary data.</text>
</comment>
<dbReference type="InterPro" id="IPR005174">
    <property type="entry name" value="KIB1-4_b-propeller"/>
</dbReference>
<evidence type="ECO:0000259" key="2">
    <source>
        <dbReference type="Pfam" id="PF03478"/>
    </source>
</evidence>
<feature type="region of interest" description="Disordered" evidence="1">
    <location>
        <begin position="1"/>
        <end position="26"/>
    </location>
</feature>
<proteinExistence type="predicted"/>
<accession>A0A5J9VRZ9</accession>
<dbReference type="AlphaFoldDB" id="A0A5J9VRZ9"/>
<dbReference type="PANTHER" id="PTHR33165:SF57">
    <property type="entry name" value="OS10G0568000 PROTEIN"/>
    <property type="match status" value="1"/>
</dbReference>
<evidence type="ECO:0000313" key="4">
    <source>
        <dbReference type="Proteomes" id="UP000324897"/>
    </source>
</evidence>
<sequence length="417" mass="46259">MASSRAPGRRHAKRARPGLADSQAALSGSPPLHWRDWASLTAGPTGLIAERALSNDVADYIRFRAVCTAWRACAADPRASGLPDHRYHPRRWIMLPRANTFLNVHTGKRVDVRLPNLRRHRMLGRIAGGLLVLCHKGTHVVQLLNPVTGQLTDLPRVTELLPPGNMKRSTDSRARAARRVRLRSGGVADDSTVALVCNDGRTLAVAKPGDDDWTRLWPDGGDDRDELWTDDERILLVLPLAGRLYCVTNWNILVVETAANHKAQLVAVADVKSCGYPWHNDYVYPVYDDEGGLILVHRCTTSSSGFNDKYTAYRVNLATGTMEPIRGLGGQALFVCWDRSQSVFPARISSSVIADTIYVCQKGPGVEQEQPRVVASDFSGAYTETTFDEWDIANYLSRYHKQNWVCSFAPASPRIRP</sequence>
<feature type="compositionally biased region" description="Basic residues" evidence="1">
    <location>
        <begin position="7"/>
        <end position="16"/>
    </location>
</feature>
<organism evidence="3 4">
    <name type="scientific">Eragrostis curvula</name>
    <name type="common">weeping love grass</name>
    <dbReference type="NCBI Taxonomy" id="38414"/>
    <lineage>
        <taxon>Eukaryota</taxon>
        <taxon>Viridiplantae</taxon>
        <taxon>Streptophyta</taxon>
        <taxon>Embryophyta</taxon>
        <taxon>Tracheophyta</taxon>
        <taxon>Spermatophyta</taxon>
        <taxon>Magnoliopsida</taxon>
        <taxon>Liliopsida</taxon>
        <taxon>Poales</taxon>
        <taxon>Poaceae</taxon>
        <taxon>PACMAD clade</taxon>
        <taxon>Chloridoideae</taxon>
        <taxon>Eragrostideae</taxon>
        <taxon>Eragrostidinae</taxon>
        <taxon>Eragrostis</taxon>
    </lineage>
</organism>
<feature type="non-terminal residue" evidence="3">
    <location>
        <position position="1"/>
    </location>
</feature>
<dbReference type="EMBL" id="RWGY01000007">
    <property type="protein sequence ID" value="TVU38326.1"/>
    <property type="molecule type" value="Genomic_DNA"/>
</dbReference>